<proteinExistence type="predicted"/>
<dbReference type="GeneID" id="85436795"/>
<dbReference type="AlphaFoldDB" id="A0AAD8PRW9"/>
<dbReference type="Proteomes" id="UP001230504">
    <property type="component" value="Unassembled WGS sequence"/>
</dbReference>
<comment type="caution">
    <text evidence="1">The sequence shown here is derived from an EMBL/GenBank/DDBJ whole genome shotgun (WGS) entry which is preliminary data.</text>
</comment>
<sequence>MKMAAALRVLELAPKPQALFIEALLQCAYLCHPGRISHHVAASKRPELCPCPSICFADLVGLPNGGVLQPPVAGLALRHTHLVCWLCIWDETRKTLT</sequence>
<gene>
    <name evidence="1" type="ORF">LY79DRAFT_339370</name>
</gene>
<protein>
    <submittedName>
        <fullName evidence="1">Uncharacterized protein</fullName>
    </submittedName>
</protein>
<evidence type="ECO:0000313" key="2">
    <source>
        <dbReference type="Proteomes" id="UP001230504"/>
    </source>
</evidence>
<accession>A0AAD8PRW9</accession>
<name>A0AAD8PRW9_9PEZI</name>
<reference evidence="1" key="1">
    <citation type="submission" date="2021-06" db="EMBL/GenBank/DDBJ databases">
        <title>Comparative genomics, transcriptomics and evolutionary studies reveal genomic signatures of adaptation to plant cell wall in hemibiotrophic fungi.</title>
        <authorList>
            <consortium name="DOE Joint Genome Institute"/>
            <person name="Baroncelli R."/>
            <person name="Diaz J.F."/>
            <person name="Benocci T."/>
            <person name="Peng M."/>
            <person name="Battaglia E."/>
            <person name="Haridas S."/>
            <person name="Andreopoulos W."/>
            <person name="Labutti K."/>
            <person name="Pangilinan J."/>
            <person name="Floch G.L."/>
            <person name="Makela M.R."/>
            <person name="Henrissat B."/>
            <person name="Grigoriev I.V."/>
            <person name="Crouch J.A."/>
            <person name="De Vries R.P."/>
            <person name="Sukno S.A."/>
            <person name="Thon M.R."/>
        </authorList>
    </citation>
    <scope>NUCLEOTIDE SEQUENCE</scope>
    <source>
        <strain evidence="1">CBS 125086</strain>
    </source>
</reference>
<dbReference type="RefSeq" id="XP_060410720.1">
    <property type="nucleotide sequence ID" value="XM_060552555.1"/>
</dbReference>
<dbReference type="EMBL" id="JAHLJV010000064">
    <property type="protein sequence ID" value="KAK1579601.1"/>
    <property type="molecule type" value="Genomic_DNA"/>
</dbReference>
<keyword evidence="2" id="KW-1185">Reference proteome</keyword>
<organism evidence="1 2">
    <name type="scientific">Colletotrichum navitas</name>
    <dbReference type="NCBI Taxonomy" id="681940"/>
    <lineage>
        <taxon>Eukaryota</taxon>
        <taxon>Fungi</taxon>
        <taxon>Dikarya</taxon>
        <taxon>Ascomycota</taxon>
        <taxon>Pezizomycotina</taxon>
        <taxon>Sordariomycetes</taxon>
        <taxon>Hypocreomycetidae</taxon>
        <taxon>Glomerellales</taxon>
        <taxon>Glomerellaceae</taxon>
        <taxon>Colletotrichum</taxon>
        <taxon>Colletotrichum graminicola species complex</taxon>
    </lineage>
</organism>
<evidence type="ECO:0000313" key="1">
    <source>
        <dbReference type="EMBL" id="KAK1579601.1"/>
    </source>
</evidence>